<dbReference type="CDD" id="cd06225">
    <property type="entry name" value="HAMP"/>
    <property type="match status" value="1"/>
</dbReference>
<dbReference type="Pfam" id="PF00072">
    <property type="entry name" value="Response_reg"/>
    <property type="match status" value="1"/>
</dbReference>
<dbReference type="PROSITE" id="PS50110">
    <property type="entry name" value="RESPONSE_REGULATORY"/>
    <property type="match status" value="1"/>
</dbReference>
<evidence type="ECO:0000256" key="2">
    <source>
        <dbReference type="ARBA" id="ARBA00004651"/>
    </source>
</evidence>
<dbReference type="RefSeq" id="WP_199313297.1">
    <property type="nucleotide sequence ID" value="NZ_JAMPKK010000027.1"/>
</dbReference>
<keyword evidence="18" id="KW-0547">Nucleotide-binding</keyword>
<keyword evidence="5 12" id="KW-0597">Phosphoprotein</keyword>
<dbReference type="SMART" id="SM00448">
    <property type="entry name" value="REC"/>
    <property type="match status" value="1"/>
</dbReference>
<dbReference type="SMART" id="SM00388">
    <property type="entry name" value="HisKA"/>
    <property type="match status" value="1"/>
</dbReference>
<dbReference type="SUPFAM" id="SSF55874">
    <property type="entry name" value="ATPase domain of HSP90 chaperone/DNA topoisomerase II/histidine kinase"/>
    <property type="match status" value="1"/>
</dbReference>
<dbReference type="Pfam" id="PF00672">
    <property type="entry name" value="HAMP"/>
    <property type="match status" value="1"/>
</dbReference>
<dbReference type="PROSITE" id="PS50885">
    <property type="entry name" value="HAMP"/>
    <property type="match status" value="1"/>
</dbReference>
<evidence type="ECO:0000313" key="19">
    <source>
        <dbReference type="Proteomes" id="UP001442494"/>
    </source>
</evidence>
<dbReference type="GO" id="GO:0005524">
    <property type="term" value="F:ATP binding"/>
    <property type="evidence" value="ECO:0007669"/>
    <property type="project" value="UniProtKB-KW"/>
</dbReference>
<evidence type="ECO:0000256" key="9">
    <source>
        <dbReference type="ARBA" id="ARBA00022989"/>
    </source>
</evidence>
<evidence type="ECO:0000256" key="7">
    <source>
        <dbReference type="ARBA" id="ARBA00022692"/>
    </source>
</evidence>
<accession>A0ABV0JQ44</accession>
<dbReference type="Pfam" id="PF00512">
    <property type="entry name" value="HisKA"/>
    <property type="match status" value="1"/>
</dbReference>
<dbReference type="Gene3D" id="3.30.450.20">
    <property type="entry name" value="PAS domain"/>
    <property type="match status" value="2"/>
</dbReference>
<dbReference type="SUPFAM" id="SSF52172">
    <property type="entry name" value="CheY-like"/>
    <property type="match status" value="1"/>
</dbReference>
<dbReference type="CDD" id="cd16922">
    <property type="entry name" value="HATPase_EvgS-ArcB-TorS-like"/>
    <property type="match status" value="1"/>
</dbReference>
<dbReference type="CDD" id="cd17546">
    <property type="entry name" value="REC_hyHK_CKI1_RcsC-like"/>
    <property type="match status" value="1"/>
</dbReference>
<dbReference type="PRINTS" id="PR00344">
    <property type="entry name" value="BCTRLSENSOR"/>
</dbReference>
<dbReference type="Pfam" id="PF02743">
    <property type="entry name" value="dCache_1"/>
    <property type="match status" value="1"/>
</dbReference>
<dbReference type="InterPro" id="IPR036097">
    <property type="entry name" value="HisK_dim/P_sf"/>
</dbReference>
<feature type="transmembrane region" description="Helical" evidence="14">
    <location>
        <begin position="27"/>
        <end position="48"/>
    </location>
</feature>
<keyword evidence="18" id="KW-0067">ATP-binding</keyword>
<organism evidence="18 19">
    <name type="scientific">Funiculus sociatus GB2-A5</name>
    <dbReference type="NCBI Taxonomy" id="2933946"/>
    <lineage>
        <taxon>Bacteria</taxon>
        <taxon>Bacillati</taxon>
        <taxon>Cyanobacteriota</taxon>
        <taxon>Cyanophyceae</taxon>
        <taxon>Coleofasciculales</taxon>
        <taxon>Coleofasciculaceae</taxon>
        <taxon>Funiculus</taxon>
    </lineage>
</organism>
<dbReference type="PANTHER" id="PTHR43047:SF72">
    <property type="entry name" value="OSMOSENSING HISTIDINE PROTEIN KINASE SLN1"/>
    <property type="match status" value="1"/>
</dbReference>
<dbReference type="InterPro" id="IPR004358">
    <property type="entry name" value="Sig_transdc_His_kin-like_C"/>
</dbReference>
<dbReference type="Gene3D" id="3.40.50.2300">
    <property type="match status" value="1"/>
</dbReference>
<protein>
    <recommendedName>
        <fullName evidence="3">histidine kinase</fullName>
        <ecNumber evidence="3">2.7.13.3</ecNumber>
    </recommendedName>
</protein>
<dbReference type="SMART" id="SM00387">
    <property type="entry name" value="HATPase_c"/>
    <property type="match status" value="1"/>
</dbReference>
<dbReference type="EC" id="2.7.13.3" evidence="3"/>
<keyword evidence="7 14" id="KW-0812">Transmembrane</keyword>
<keyword evidence="10" id="KW-0902">Two-component regulatory system</keyword>
<proteinExistence type="predicted"/>
<dbReference type="InterPro" id="IPR001789">
    <property type="entry name" value="Sig_transdc_resp-reg_receiver"/>
</dbReference>
<evidence type="ECO:0000256" key="8">
    <source>
        <dbReference type="ARBA" id="ARBA00022777"/>
    </source>
</evidence>
<gene>
    <name evidence="18" type="ORF">NDI37_13680</name>
</gene>
<feature type="coiled-coil region" evidence="13">
    <location>
        <begin position="430"/>
        <end position="464"/>
    </location>
</feature>
<dbReference type="InterPro" id="IPR036890">
    <property type="entry name" value="HATPase_C_sf"/>
</dbReference>
<evidence type="ECO:0000256" key="4">
    <source>
        <dbReference type="ARBA" id="ARBA00022475"/>
    </source>
</evidence>
<feature type="domain" description="Histidine kinase" evidence="15">
    <location>
        <begin position="478"/>
        <end position="707"/>
    </location>
</feature>
<dbReference type="SUPFAM" id="SSF47384">
    <property type="entry name" value="Homodimeric domain of signal transducing histidine kinase"/>
    <property type="match status" value="1"/>
</dbReference>
<evidence type="ECO:0000259" key="15">
    <source>
        <dbReference type="PROSITE" id="PS50109"/>
    </source>
</evidence>
<keyword evidence="13" id="KW-0175">Coiled coil</keyword>
<reference evidence="18 19" key="1">
    <citation type="submission" date="2022-04" db="EMBL/GenBank/DDBJ databases">
        <title>Positive selection, recombination, and allopatry shape intraspecific diversity of widespread and dominant cyanobacteria.</title>
        <authorList>
            <person name="Wei J."/>
            <person name="Shu W."/>
            <person name="Hu C."/>
        </authorList>
    </citation>
    <scope>NUCLEOTIDE SEQUENCE [LARGE SCALE GENOMIC DNA]</scope>
    <source>
        <strain evidence="18 19">GB2-A5</strain>
    </source>
</reference>
<dbReference type="InterPro" id="IPR003660">
    <property type="entry name" value="HAMP_dom"/>
</dbReference>
<dbReference type="Pfam" id="PF02518">
    <property type="entry name" value="HATPase_c"/>
    <property type="match status" value="1"/>
</dbReference>
<keyword evidence="4" id="KW-1003">Cell membrane</keyword>
<keyword evidence="19" id="KW-1185">Reference proteome</keyword>
<evidence type="ECO:0000256" key="1">
    <source>
        <dbReference type="ARBA" id="ARBA00000085"/>
    </source>
</evidence>
<evidence type="ECO:0000256" key="13">
    <source>
        <dbReference type="SAM" id="Coils"/>
    </source>
</evidence>
<dbReference type="SUPFAM" id="SSF158472">
    <property type="entry name" value="HAMP domain-like"/>
    <property type="match status" value="1"/>
</dbReference>
<comment type="subcellular location">
    <subcellularLocation>
        <location evidence="2">Cell membrane</location>
        <topology evidence="2">Multi-pass membrane protein</topology>
    </subcellularLocation>
</comment>
<feature type="transmembrane region" description="Helical" evidence="14">
    <location>
        <begin position="366"/>
        <end position="389"/>
    </location>
</feature>
<dbReference type="InterPro" id="IPR005467">
    <property type="entry name" value="His_kinase_dom"/>
</dbReference>
<sequence>MVLSAMLFKSTTPAGTKASRKVPLQTVLIVPFILQIFAAVGLTGYLSLRNGQKAVNELAAQLQTEVSNRVDQHLDSYAAATRYLTQINGEQIDLGLLNPQDADCLAQFFYKQVKTYNVGYLLYGTKTGEFIASGYYRESTIPDHGNPDISLVLPKRYSSTDLYNYATNDRGKPIQRFEGTKDYQFQKEGWYAKGFETGKPGWSEIYQWETNGYPLSIATSRPIYDKSGNLIGSVGVEQRLSQISDFLRQIKVSKSSRTFILERNGFLVANSSDAPVFSVVNQKPQRLQGVESKDALIQATSQYLAQHFGTLKTIQNSHQLDFMLNGQRQFVQVTSWQDEWGLDWLVVVAMPESDFMGQINANTINTIWLCLGALGLATVLGIYTSRWIARPILQLSRASEAIAQGELDQNVEASKVKELGVLSQSFNRMAQQLRDSFAALEKTNQELELRVEERTAELKHAKETADGANKAKSEFLANMSHELRTPLNGILGYTQILQRTEPMTEKGHKGISIIHQSGSHLLMLINDILDLAKIEARKMELNQSDFHFPSFVQGIAEICRIRAEQKGLVFVYQPDTNLPTGIRADEKRLRQVLINLLSNAIKFTDNGSVTLQVKAQELRAENLARTPRPTWRIHFQVEDTGVGIKPKQLEKIFLPFEQVGDAKKQSQGTGLGLAISQKIVSLMGSALEVQSEFGLGSSFWFDVELPEAKDWANSSRVVQYRTIVGYQGASRKILVIDDRWENRSVLVSLLQPIGFEMIEATNGQEGLDKAVMIHPDLIITDLVMPVMDGFEMLRHLRQLSQFKDTVAIASSASVFEADQFKSVDAGANEFLPKPIEIESLLQFIQHYLKLEWIYDKQTENRSTNSKAFEQTPEVITPPSLEILQHFNQLVKMGDLDEIVEKAKQLKEADSQLVPFAQKLSELADNCELNALAAFIKQFIPNS</sequence>
<feature type="modified residue" description="4-aspartylphosphate" evidence="12">
    <location>
        <position position="781"/>
    </location>
</feature>
<evidence type="ECO:0000256" key="5">
    <source>
        <dbReference type="ARBA" id="ARBA00022553"/>
    </source>
</evidence>
<evidence type="ECO:0000256" key="12">
    <source>
        <dbReference type="PROSITE-ProRule" id="PRU00169"/>
    </source>
</evidence>
<evidence type="ECO:0000256" key="14">
    <source>
        <dbReference type="SAM" id="Phobius"/>
    </source>
</evidence>
<evidence type="ECO:0000256" key="3">
    <source>
        <dbReference type="ARBA" id="ARBA00012438"/>
    </source>
</evidence>
<dbReference type="Proteomes" id="UP001442494">
    <property type="component" value="Unassembled WGS sequence"/>
</dbReference>
<dbReference type="Gene3D" id="3.30.565.10">
    <property type="entry name" value="Histidine kinase-like ATPase, C-terminal domain"/>
    <property type="match status" value="1"/>
</dbReference>
<name>A0ABV0JQ44_9CYAN</name>
<dbReference type="Gene3D" id="1.10.287.130">
    <property type="match status" value="1"/>
</dbReference>
<evidence type="ECO:0000256" key="10">
    <source>
        <dbReference type="ARBA" id="ARBA00023012"/>
    </source>
</evidence>
<keyword evidence="8" id="KW-0418">Kinase</keyword>
<dbReference type="EMBL" id="JAMPKK010000027">
    <property type="protein sequence ID" value="MEP0865517.1"/>
    <property type="molecule type" value="Genomic_DNA"/>
</dbReference>
<dbReference type="InterPro" id="IPR003594">
    <property type="entry name" value="HATPase_dom"/>
</dbReference>
<dbReference type="InterPro" id="IPR003661">
    <property type="entry name" value="HisK_dim/P_dom"/>
</dbReference>
<evidence type="ECO:0000256" key="6">
    <source>
        <dbReference type="ARBA" id="ARBA00022679"/>
    </source>
</evidence>
<comment type="catalytic activity">
    <reaction evidence="1">
        <text>ATP + protein L-histidine = ADP + protein N-phospho-L-histidine.</text>
        <dbReference type="EC" id="2.7.13.3"/>
    </reaction>
</comment>
<dbReference type="Gene3D" id="6.10.340.10">
    <property type="match status" value="1"/>
</dbReference>
<dbReference type="PANTHER" id="PTHR43047">
    <property type="entry name" value="TWO-COMPONENT HISTIDINE PROTEIN KINASE"/>
    <property type="match status" value="1"/>
</dbReference>
<keyword evidence="9 14" id="KW-1133">Transmembrane helix</keyword>
<evidence type="ECO:0000256" key="11">
    <source>
        <dbReference type="ARBA" id="ARBA00023136"/>
    </source>
</evidence>
<evidence type="ECO:0000313" key="18">
    <source>
        <dbReference type="EMBL" id="MEP0865517.1"/>
    </source>
</evidence>
<evidence type="ECO:0000259" key="16">
    <source>
        <dbReference type="PROSITE" id="PS50110"/>
    </source>
</evidence>
<feature type="domain" description="HAMP" evidence="17">
    <location>
        <begin position="386"/>
        <end position="438"/>
    </location>
</feature>
<keyword evidence="11 14" id="KW-0472">Membrane</keyword>
<comment type="caution">
    <text evidence="18">The sequence shown here is derived from an EMBL/GenBank/DDBJ whole genome shotgun (WGS) entry which is preliminary data.</text>
</comment>
<dbReference type="CDD" id="cd00082">
    <property type="entry name" value="HisKA"/>
    <property type="match status" value="1"/>
</dbReference>
<dbReference type="InterPro" id="IPR033479">
    <property type="entry name" value="dCache_1"/>
</dbReference>
<keyword evidence="6" id="KW-0808">Transferase</keyword>
<evidence type="ECO:0000259" key="17">
    <source>
        <dbReference type="PROSITE" id="PS50885"/>
    </source>
</evidence>
<dbReference type="InterPro" id="IPR011006">
    <property type="entry name" value="CheY-like_superfamily"/>
</dbReference>
<feature type="domain" description="Response regulatory" evidence="16">
    <location>
        <begin position="732"/>
        <end position="848"/>
    </location>
</feature>
<dbReference type="PROSITE" id="PS50109">
    <property type="entry name" value="HIS_KIN"/>
    <property type="match status" value="1"/>
</dbReference>
<dbReference type="SMART" id="SM00304">
    <property type="entry name" value="HAMP"/>
    <property type="match status" value="1"/>
</dbReference>